<organism evidence="2 3">
    <name type="scientific">Nocardiopsis changdeensis</name>
    <dbReference type="NCBI Taxonomy" id="2831969"/>
    <lineage>
        <taxon>Bacteria</taxon>
        <taxon>Bacillati</taxon>
        <taxon>Actinomycetota</taxon>
        <taxon>Actinomycetes</taxon>
        <taxon>Streptosporangiales</taxon>
        <taxon>Nocardiopsidaceae</taxon>
        <taxon>Nocardiopsis</taxon>
    </lineage>
</organism>
<evidence type="ECO:0000256" key="1">
    <source>
        <dbReference type="SAM" id="MobiDB-lite"/>
    </source>
</evidence>
<name>A0ABX8BI81_9ACTN</name>
<sequence>MSQFSAALLSRALHLLEALLSPPRGRHSRTRLLGFRRRSTRVRRYAANPGPARRSAPHLPAAPAPPAEVLPADDVALVRPYYTAHEHSLAAAAEDADRAQADARARLARWTGGPVDPSAPPRIPAPRPMPPGDLLAPVAPRPAPARDPFVPPDLADLERAVRVWVARNHRREAGV</sequence>
<accession>A0ABX8BI81</accession>
<evidence type="ECO:0000313" key="3">
    <source>
        <dbReference type="Proteomes" id="UP000676079"/>
    </source>
</evidence>
<feature type="region of interest" description="Disordered" evidence="1">
    <location>
        <begin position="130"/>
        <end position="152"/>
    </location>
</feature>
<proteinExistence type="predicted"/>
<keyword evidence="3" id="KW-1185">Reference proteome</keyword>
<reference evidence="2 3" key="1">
    <citation type="submission" date="2021-05" db="EMBL/GenBank/DDBJ databases">
        <title>Direct Submission.</title>
        <authorList>
            <person name="Li K."/>
            <person name="Gao J."/>
        </authorList>
    </citation>
    <scope>NUCLEOTIDE SEQUENCE [LARGE SCALE GENOMIC DNA]</scope>
    <source>
        <strain evidence="2 3">Mg02</strain>
    </source>
</reference>
<feature type="region of interest" description="Disordered" evidence="1">
    <location>
        <begin position="40"/>
        <end position="67"/>
    </location>
</feature>
<protein>
    <submittedName>
        <fullName evidence="2">Uncharacterized protein</fullName>
    </submittedName>
</protein>
<evidence type="ECO:0000313" key="2">
    <source>
        <dbReference type="EMBL" id="QUX21949.1"/>
    </source>
</evidence>
<dbReference type="Proteomes" id="UP000676079">
    <property type="component" value="Chromosome"/>
</dbReference>
<gene>
    <name evidence="2" type="ORF">KGD84_26870</name>
</gene>
<dbReference type="RefSeq" id="WP_220563171.1">
    <property type="nucleotide sequence ID" value="NZ_CP074133.1"/>
</dbReference>
<feature type="compositionally biased region" description="Pro residues" evidence="1">
    <location>
        <begin position="139"/>
        <end position="151"/>
    </location>
</feature>
<dbReference type="EMBL" id="CP074133">
    <property type="protein sequence ID" value="QUX21949.1"/>
    <property type="molecule type" value="Genomic_DNA"/>
</dbReference>